<protein>
    <submittedName>
        <fullName evidence="1">Uncharacterized protein</fullName>
    </submittedName>
</protein>
<name>A0A1G8E1C2_9FLAO</name>
<reference evidence="2" key="1">
    <citation type="submission" date="2016-10" db="EMBL/GenBank/DDBJ databases">
        <authorList>
            <person name="Varghese N."/>
            <person name="Submissions S."/>
        </authorList>
    </citation>
    <scope>NUCLEOTIDE SEQUENCE [LARGE SCALE GENOMIC DNA]</scope>
    <source>
        <strain evidence="2">CGMCC 1.2747</strain>
    </source>
</reference>
<dbReference type="AlphaFoldDB" id="A0A1G8E1C2"/>
<dbReference type="Proteomes" id="UP000199274">
    <property type="component" value="Unassembled WGS sequence"/>
</dbReference>
<accession>A0A1G8E1C2</accession>
<organism evidence="1 2">
    <name type="scientific">Flavobacterium omnivorum</name>
    <dbReference type="NCBI Taxonomy" id="178355"/>
    <lineage>
        <taxon>Bacteria</taxon>
        <taxon>Pseudomonadati</taxon>
        <taxon>Bacteroidota</taxon>
        <taxon>Flavobacteriia</taxon>
        <taxon>Flavobacteriales</taxon>
        <taxon>Flavobacteriaceae</taxon>
        <taxon>Flavobacterium</taxon>
    </lineage>
</organism>
<keyword evidence="2" id="KW-1185">Reference proteome</keyword>
<evidence type="ECO:0000313" key="2">
    <source>
        <dbReference type="Proteomes" id="UP000199274"/>
    </source>
</evidence>
<dbReference type="Pfam" id="PF18762">
    <property type="entry name" value="Kinase-PolyVal"/>
    <property type="match status" value="1"/>
</dbReference>
<evidence type="ECO:0000313" key="1">
    <source>
        <dbReference type="EMBL" id="SDH63665.1"/>
    </source>
</evidence>
<sequence length="99" mass="11398">MKHELQNIISGKSQVRHGDAIQAIARYLRRGKSSSSEAKESKQIKTEEAKNIRQFCDQNNFWNTEIDITAFVSSGAEQKVYLHNEFQVFKLNDSICYLS</sequence>
<dbReference type="InterPro" id="IPR041055">
    <property type="entry name" value="Kinase-PolyVal"/>
</dbReference>
<gene>
    <name evidence="1" type="ORF">SAMN04488062_1118</name>
</gene>
<proteinExistence type="predicted"/>
<dbReference type="EMBL" id="FNDB01000011">
    <property type="protein sequence ID" value="SDH63665.1"/>
    <property type="molecule type" value="Genomic_DNA"/>
</dbReference>